<gene>
    <name evidence="2" type="ORF">V9T40_008354</name>
</gene>
<evidence type="ECO:0000313" key="3">
    <source>
        <dbReference type="Proteomes" id="UP001367676"/>
    </source>
</evidence>
<feature type="transmembrane region" description="Helical" evidence="1">
    <location>
        <begin position="105"/>
        <end position="123"/>
    </location>
</feature>
<keyword evidence="1" id="KW-1133">Transmembrane helix</keyword>
<dbReference type="EMBL" id="JBBCAQ010000010">
    <property type="protein sequence ID" value="KAK7600913.1"/>
    <property type="molecule type" value="Genomic_DNA"/>
</dbReference>
<keyword evidence="3" id="KW-1185">Reference proteome</keyword>
<organism evidence="2 3">
    <name type="scientific">Parthenolecanium corni</name>
    <dbReference type="NCBI Taxonomy" id="536013"/>
    <lineage>
        <taxon>Eukaryota</taxon>
        <taxon>Metazoa</taxon>
        <taxon>Ecdysozoa</taxon>
        <taxon>Arthropoda</taxon>
        <taxon>Hexapoda</taxon>
        <taxon>Insecta</taxon>
        <taxon>Pterygota</taxon>
        <taxon>Neoptera</taxon>
        <taxon>Paraneoptera</taxon>
        <taxon>Hemiptera</taxon>
        <taxon>Sternorrhyncha</taxon>
        <taxon>Coccoidea</taxon>
        <taxon>Coccidae</taxon>
        <taxon>Parthenolecanium</taxon>
    </lineage>
</organism>
<name>A0AAN9TMZ4_9HEMI</name>
<dbReference type="Proteomes" id="UP001367676">
    <property type="component" value="Unassembled WGS sequence"/>
</dbReference>
<dbReference type="AlphaFoldDB" id="A0AAN9TMZ4"/>
<reference evidence="2 3" key="1">
    <citation type="submission" date="2024-03" db="EMBL/GenBank/DDBJ databases">
        <title>Adaptation during the transition from Ophiocordyceps entomopathogen to insect associate is accompanied by gene loss and intensified selection.</title>
        <authorList>
            <person name="Ward C.M."/>
            <person name="Onetto C.A."/>
            <person name="Borneman A.R."/>
        </authorList>
    </citation>
    <scope>NUCLEOTIDE SEQUENCE [LARGE SCALE GENOMIC DNA]</scope>
    <source>
        <strain evidence="2">AWRI1</strain>
        <tissue evidence="2">Single Adult Female</tissue>
    </source>
</reference>
<keyword evidence="1" id="KW-0472">Membrane</keyword>
<sequence length="183" mass="21640">MIVENVYLIGLSSIFVIIRRQLMSRIQLIRMAVFIFSLTNTIMVPPTIEWQYTIQCVILRCSLAELNENLKDIFEEAPIVEQQLIENRRRRTKLMRIVKAVNDEYGFELLMLSNTLMLLSIYLCNDILLLVRVDSKESLWQSFSAHKLALNAIYLFALFVRLYWFCKESEKLAAEVRFQRTYT</sequence>
<keyword evidence="1" id="KW-0812">Transmembrane</keyword>
<comment type="caution">
    <text evidence="2">The sequence shown here is derived from an EMBL/GenBank/DDBJ whole genome shotgun (WGS) entry which is preliminary data.</text>
</comment>
<proteinExistence type="predicted"/>
<protein>
    <submittedName>
        <fullName evidence="2">Uncharacterized protein</fullName>
    </submittedName>
</protein>
<feature type="transmembrane region" description="Helical" evidence="1">
    <location>
        <begin position="143"/>
        <end position="164"/>
    </location>
</feature>
<accession>A0AAN9TMZ4</accession>
<evidence type="ECO:0000256" key="1">
    <source>
        <dbReference type="SAM" id="Phobius"/>
    </source>
</evidence>
<evidence type="ECO:0000313" key="2">
    <source>
        <dbReference type="EMBL" id="KAK7600913.1"/>
    </source>
</evidence>